<evidence type="ECO:0000313" key="2">
    <source>
        <dbReference type="Proteomes" id="UP001142610"/>
    </source>
</evidence>
<organism evidence="1 2">
    <name type="scientific">Parvularcula maris</name>
    <dbReference type="NCBI Taxonomy" id="2965077"/>
    <lineage>
        <taxon>Bacteria</taxon>
        <taxon>Pseudomonadati</taxon>
        <taxon>Pseudomonadota</taxon>
        <taxon>Alphaproteobacteria</taxon>
        <taxon>Parvularculales</taxon>
        <taxon>Parvularculaceae</taxon>
        <taxon>Parvularcula</taxon>
    </lineage>
</organism>
<gene>
    <name evidence="1" type="ORF">NOG11_04645</name>
</gene>
<keyword evidence="2" id="KW-1185">Reference proteome</keyword>
<sequence length="251" mass="26800">MRIVALSPHLDDAAFSVGGLLARLAGSHEVEVHTLLAGGVHPAEGFALACQLDKGLSRQTDYMALRREEDLAAASILGVRSFHHQLCEAPNRGYHDAASLFGEAVPNDPLTSQLAHMLPEIVEGADLVLAPFCHGNHIDHVLVRAAAEKTCADRLLLWRDLPYAVRCPDPSSEWVSVRVSDHLGVKIDACLAYASQIGFQFGSPEAARQAILRDTQRIGGELVLPCSDAARAALGALAPPVTKQSQAQPVS</sequence>
<accession>A0A9X2L7S8</accession>
<dbReference type="Pfam" id="PF02585">
    <property type="entry name" value="PIG-L"/>
    <property type="match status" value="1"/>
</dbReference>
<comment type="caution">
    <text evidence="1">The sequence shown here is derived from an EMBL/GenBank/DDBJ whole genome shotgun (WGS) entry which is preliminary data.</text>
</comment>
<dbReference type="InterPro" id="IPR003737">
    <property type="entry name" value="GlcNAc_PI_deacetylase-related"/>
</dbReference>
<dbReference type="EMBL" id="JANIBC010000002">
    <property type="protein sequence ID" value="MCQ8184669.1"/>
    <property type="molecule type" value="Genomic_DNA"/>
</dbReference>
<reference evidence="1" key="1">
    <citation type="submission" date="2022-07" db="EMBL/GenBank/DDBJ databases">
        <title>Parvularcula maris sp. nov., an algicidal bacterium isolated from seawater.</title>
        <authorList>
            <person name="Li F."/>
        </authorList>
    </citation>
    <scope>NUCLEOTIDE SEQUENCE</scope>
    <source>
        <strain evidence="1">BGMRC 0090</strain>
    </source>
</reference>
<dbReference type="Proteomes" id="UP001142610">
    <property type="component" value="Unassembled WGS sequence"/>
</dbReference>
<dbReference type="Gene3D" id="3.40.50.10320">
    <property type="entry name" value="LmbE-like"/>
    <property type="match status" value="1"/>
</dbReference>
<name>A0A9X2L7S8_9PROT</name>
<dbReference type="RefSeq" id="WP_256618518.1">
    <property type="nucleotide sequence ID" value="NZ_JANIBC010000002.1"/>
</dbReference>
<evidence type="ECO:0000313" key="1">
    <source>
        <dbReference type="EMBL" id="MCQ8184669.1"/>
    </source>
</evidence>
<dbReference type="AlphaFoldDB" id="A0A9X2L7S8"/>
<proteinExistence type="predicted"/>
<dbReference type="InterPro" id="IPR024078">
    <property type="entry name" value="LmbE-like_dom_sf"/>
</dbReference>
<dbReference type="SUPFAM" id="SSF102588">
    <property type="entry name" value="LmbE-like"/>
    <property type="match status" value="1"/>
</dbReference>
<protein>
    <submittedName>
        <fullName evidence="1">PIG-L family deacetylase</fullName>
    </submittedName>
</protein>